<organism evidence="1 2">
    <name type="scientific">Riccia sorocarpa</name>
    <dbReference type="NCBI Taxonomy" id="122646"/>
    <lineage>
        <taxon>Eukaryota</taxon>
        <taxon>Viridiplantae</taxon>
        <taxon>Streptophyta</taxon>
        <taxon>Embryophyta</taxon>
        <taxon>Marchantiophyta</taxon>
        <taxon>Marchantiopsida</taxon>
        <taxon>Marchantiidae</taxon>
        <taxon>Marchantiales</taxon>
        <taxon>Ricciaceae</taxon>
        <taxon>Riccia</taxon>
    </lineage>
</organism>
<accession>A0ABD3I3X7</accession>
<name>A0ABD3I3X7_9MARC</name>
<dbReference type="AlphaFoldDB" id="A0ABD3I3X7"/>
<sequence>MGEVGGKRLVEGRVLGKSGEDSEVSVVNGVSVNSSGSGLGSATGCIVRSEVCGDGGDSGMEVVVGRGSVFIGADGDSTGIIGKRSGKTEIGVGTLGAAPDAAPVDSKFL</sequence>
<reference evidence="1 2" key="1">
    <citation type="submission" date="2024-09" db="EMBL/GenBank/DDBJ databases">
        <title>Chromosome-scale assembly of Riccia sorocarpa.</title>
        <authorList>
            <person name="Paukszto L."/>
        </authorList>
    </citation>
    <scope>NUCLEOTIDE SEQUENCE [LARGE SCALE GENOMIC DNA]</scope>
    <source>
        <strain evidence="1">LP-2024</strain>
        <tissue evidence="1">Aerial parts of the thallus</tissue>
    </source>
</reference>
<evidence type="ECO:0000313" key="2">
    <source>
        <dbReference type="Proteomes" id="UP001633002"/>
    </source>
</evidence>
<proteinExistence type="predicted"/>
<dbReference type="Proteomes" id="UP001633002">
    <property type="component" value="Unassembled WGS sequence"/>
</dbReference>
<keyword evidence="2" id="KW-1185">Reference proteome</keyword>
<comment type="caution">
    <text evidence="1">The sequence shown here is derived from an EMBL/GenBank/DDBJ whole genome shotgun (WGS) entry which is preliminary data.</text>
</comment>
<protein>
    <submittedName>
        <fullName evidence="1">Uncharacterized protein</fullName>
    </submittedName>
</protein>
<evidence type="ECO:0000313" key="1">
    <source>
        <dbReference type="EMBL" id="KAL3698417.1"/>
    </source>
</evidence>
<dbReference type="EMBL" id="JBJQOH010000002">
    <property type="protein sequence ID" value="KAL3698417.1"/>
    <property type="molecule type" value="Genomic_DNA"/>
</dbReference>
<gene>
    <name evidence="1" type="ORF">R1sor_012493</name>
</gene>